<name>A0A347WJP4_9LACT</name>
<evidence type="ECO:0000259" key="1">
    <source>
        <dbReference type="Pfam" id="PF10111"/>
    </source>
</evidence>
<dbReference type="OrthoDB" id="8773442at2"/>
<feature type="domain" description="Glycosyltransferase 2-like prokaryotic type" evidence="1">
    <location>
        <begin position="2"/>
        <end position="105"/>
    </location>
</feature>
<evidence type="ECO:0000313" key="2">
    <source>
        <dbReference type="EMBL" id="AXY25301.1"/>
    </source>
</evidence>
<sequence>MAFLDDDEWFLEKLEKQVQKILNKNVGLVYCKAIEINETTGKTTQIINEMHKGSQYRRLLKQNFIGSNSYILISREAIEKVGYYDENLPSHQDYDLFLRISKEFKIDNVPEP</sequence>
<gene>
    <name evidence="2" type="ORF">CL176_04420</name>
</gene>
<reference evidence="2 3" key="1">
    <citation type="submission" date="2017-09" db="EMBL/GenBank/DDBJ databases">
        <title>Complete genome sequence of Oxytococcus suis strain ZY16052.</title>
        <authorList>
            <person name="Li F."/>
        </authorList>
    </citation>
    <scope>NUCLEOTIDE SEQUENCE [LARGE SCALE GENOMIC DNA]</scope>
    <source>
        <strain evidence="2 3">ZY16052</strain>
    </source>
</reference>
<dbReference type="Proteomes" id="UP000263232">
    <property type="component" value="Chromosome"/>
</dbReference>
<dbReference type="KEGG" id="abae:CL176_04420"/>
<organism evidence="2 3">
    <name type="scientific">Suicoccus acidiformans</name>
    <dbReference type="NCBI Taxonomy" id="2036206"/>
    <lineage>
        <taxon>Bacteria</taxon>
        <taxon>Bacillati</taxon>
        <taxon>Bacillota</taxon>
        <taxon>Bacilli</taxon>
        <taxon>Lactobacillales</taxon>
        <taxon>Aerococcaceae</taxon>
        <taxon>Suicoccus</taxon>
    </lineage>
</organism>
<dbReference type="InterPro" id="IPR029044">
    <property type="entry name" value="Nucleotide-diphossugar_trans"/>
</dbReference>
<evidence type="ECO:0000313" key="3">
    <source>
        <dbReference type="Proteomes" id="UP000263232"/>
    </source>
</evidence>
<dbReference type="Pfam" id="PF10111">
    <property type="entry name" value="Glyco_tranf_2_2"/>
    <property type="match status" value="1"/>
</dbReference>
<dbReference type="AlphaFoldDB" id="A0A347WJP4"/>
<accession>A0A347WJP4</accession>
<keyword evidence="3" id="KW-1185">Reference proteome</keyword>
<protein>
    <recommendedName>
        <fullName evidence="1">Glycosyltransferase 2-like prokaryotic type domain-containing protein</fullName>
    </recommendedName>
</protein>
<dbReference type="InterPro" id="IPR019290">
    <property type="entry name" value="GlycosylTrfase-like_prok"/>
</dbReference>
<dbReference type="SUPFAM" id="SSF53448">
    <property type="entry name" value="Nucleotide-diphospho-sugar transferases"/>
    <property type="match status" value="1"/>
</dbReference>
<dbReference type="EMBL" id="CP023434">
    <property type="protein sequence ID" value="AXY25301.1"/>
    <property type="molecule type" value="Genomic_DNA"/>
</dbReference>
<proteinExistence type="predicted"/>
<dbReference type="Gene3D" id="3.90.550.10">
    <property type="entry name" value="Spore Coat Polysaccharide Biosynthesis Protein SpsA, Chain A"/>
    <property type="match status" value="1"/>
</dbReference>